<gene>
    <name evidence="3" type="ORF">H0A68_06715</name>
</gene>
<dbReference type="RefSeq" id="WP_129968522.1">
    <property type="nucleotide sequence ID" value="NZ_JACCEW010000002.1"/>
</dbReference>
<accession>A0A853F9D9</accession>
<dbReference type="SUPFAM" id="SSF53474">
    <property type="entry name" value="alpha/beta-Hydrolases"/>
    <property type="match status" value="1"/>
</dbReference>
<dbReference type="PANTHER" id="PTHR48081">
    <property type="entry name" value="AB HYDROLASE SUPERFAMILY PROTEIN C4A8.06C"/>
    <property type="match status" value="1"/>
</dbReference>
<keyword evidence="4" id="KW-1185">Reference proteome</keyword>
<dbReference type="InterPro" id="IPR013094">
    <property type="entry name" value="AB_hydrolase_3"/>
</dbReference>
<evidence type="ECO:0000256" key="1">
    <source>
        <dbReference type="ARBA" id="ARBA00022801"/>
    </source>
</evidence>
<name>A0A853F9D9_9BURK</name>
<sequence length="316" mass="33943">MALDPRIADFLAKLPPADGAVASLDALRAAGEMQLRRLHGPLEPCADIRTHTVLSNDNHPIRVRAYTPVTAHPAPLPAIVYAHGGGWCRCSLDLYNNPCMALAHATGCVVLSVDYRLAPENKFPVPLNDYYTALCWVANHADELGVDRSRLVAGGDSSGGNLAAAAALRARDDARGPAIAHQLLLYPPLDAAMSSTSYHEFATGYFLTRSAMESCWSAYLNDKADGDSPWASPLRATSLSNLPAATIIVCEYDPLRDEGEAYARRLAEAGIATESHRLQGMVHACIHMLGVTPSARRLFELAGSSLKRAFNLAEQA</sequence>
<dbReference type="AlphaFoldDB" id="A0A853F9D9"/>
<evidence type="ECO:0000313" key="4">
    <source>
        <dbReference type="Proteomes" id="UP000580517"/>
    </source>
</evidence>
<feature type="domain" description="Alpha/beta hydrolase fold-3" evidence="2">
    <location>
        <begin position="79"/>
        <end position="286"/>
    </location>
</feature>
<dbReference type="InterPro" id="IPR050300">
    <property type="entry name" value="GDXG_lipolytic_enzyme"/>
</dbReference>
<proteinExistence type="predicted"/>
<keyword evidence="1 3" id="KW-0378">Hydrolase</keyword>
<evidence type="ECO:0000313" key="3">
    <source>
        <dbReference type="EMBL" id="NYT36559.1"/>
    </source>
</evidence>
<organism evidence="3 4">
    <name type="scientific">Allopusillimonas soli</name>
    <dbReference type="NCBI Taxonomy" id="659016"/>
    <lineage>
        <taxon>Bacteria</taxon>
        <taxon>Pseudomonadati</taxon>
        <taxon>Pseudomonadota</taxon>
        <taxon>Betaproteobacteria</taxon>
        <taxon>Burkholderiales</taxon>
        <taxon>Alcaligenaceae</taxon>
        <taxon>Allopusillimonas</taxon>
    </lineage>
</organism>
<dbReference type="InterPro" id="IPR029058">
    <property type="entry name" value="AB_hydrolase_fold"/>
</dbReference>
<evidence type="ECO:0000259" key="2">
    <source>
        <dbReference type="Pfam" id="PF07859"/>
    </source>
</evidence>
<protein>
    <submittedName>
        <fullName evidence="3">Alpha/beta hydrolase</fullName>
    </submittedName>
</protein>
<dbReference type="Pfam" id="PF07859">
    <property type="entry name" value="Abhydrolase_3"/>
    <property type="match status" value="1"/>
</dbReference>
<dbReference type="PANTHER" id="PTHR48081:SF8">
    <property type="entry name" value="ALPHA_BETA HYDROLASE FOLD-3 DOMAIN-CONTAINING PROTEIN-RELATED"/>
    <property type="match status" value="1"/>
</dbReference>
<reference evidence="3 4" key="1">
    <citation type="submission" date="2020-07" db="EMBL/GenBank/DDBJ databases">
        <title>Taxonomic revisions and descriptions of new bacterial species based on genomic comparisons in the high-G+C-content subgroup of the family Alcaligenaceae.</title>
        <authorList>
            <person name="Szabo A."/>
            <person name="Felfoldi T."/>
        </authorList>
    </citation>
    <scope>NUCLEOTIDE SEQUENCE [LARGE SCALE GENOMIC DNA]</scope>
    <source>
        <strain evidence="3 4">DSM 25264</strain>
    </source>
</reference>
<dbReference type="Gene3D" id="3.40.50.1820">
    <property type="entry name" value="alpha/beta hydrolase"/>
    <property type="match status" value="1"/>
</dbReference>
<dbReference type="Proteomes" id="UP000580517">
    <property type="component" value="Unassembled WGS sequence"/>
</dbReference>
<comment type="caution">
    <text evidence="3">The sequence shown here is derived from an EMBL/GenBank/DDBJ whole genome shotgun (WGS) entry which is preliminary data.</text>
</comment>
<dbReference type="EMBL" id="JACCEW010000002">
    <property type="protein sequence ID" value="NYT36559.1"/>
    <property type="molecule type" value="Genomic_DNA"/>
</dbReference>
<dbReference type="GO" id="GO:0016787">
    <property type="term" value="F:hydrolase activity"/>
    <property type="evidence" value="ECO:0007669"/>
    <property type="project" value="UniProtKB-KW"/>
</dbReference>
<dbReference type="OrthoDB" id="9794445at2"/>